<comment type="caution">
    <text evidence="2">The sequence shown here is derived from an EMBL/GenBank/DDBJ whole genome shotgun (WGS) entry which is preliminary data.</text>
</comment>
<protein>
    <submittedName>
        <fullName evidence="2">PadR family transcriptional regulator</fullName>
    </submittedName>
</protein>
<evidence type="ECO:0000313" key="2">
    <source>
        <dbReference type="EMBL" id="MEK9499623.1"/>
    </source>
</evidence>
<dbReference type="Proteomes" id="UP001484239">
    <property type="component" value="Unassembled WGS sequence"/>
</dbReference>
<proteinExistence type="predicted"/>
<keyword evidence="3" id="KW-1185">Reference proteome</keyword>
<feature type="domain" description="Transcription regulator PadR N-terminal" evidence="1">
    <location>
        <begin position="21"/>
        <end position="88"/>
    </location>
</feature>
<dbReference type="EMBL" id="JBBHLI010000001">
    <property type="protein sequence ID" value="MEK9499623.1"/>
    <property type="molecule type" value="Genomic_DNA"/>
</dbReference>
<dbReference type="PANTHER" id="PTHR33169">
    <property type="entry name" value="PADR-FAMILY TRANSCRIPTIONAL REGULATOR"/>
    <property type="match status" value="1"/>
</dbReference>
<name>A0ABU9E4G7_9BACT</name>
<sequence>MPPNRPSDFEQQVLLAVWRLDGDGYGASIRDELEQRTGTDVAQGAVYTTLMRLEKKGLVQSTLADPTPVRGGRAKRLFRITAEGQAGVQAVRRAMDRLWDGLPASESPSSGSA</sequence>
<dbReference type="RefSeq" id="WP_405286206.1">
    <property type="nucleotide sequence ID" value="NZ_JBBHLI010000001.1"/>
</dbReference>
<dbReference type="InterPro" id="IPR052509">
    <property type="entry name" value="Metal_resp_DNA-bind_regulator"/>
</dbReference>
<accession>A0ABU9E4G7</accession>
<evidence type="ECO:0000259" key="1">
    <source>
        <dbReference type="Pfam" id="PF03551"/>
    </source>
</evidence>
<dbReference type="InterPro" id="IPR036388">
    <property type="entry name" value="WH-like_DNA-bd_sf"/>
</dbReference>
<dbReference type="Gene3D" id="1.10.10.10">
    <property type="entry name" value="Winged helix-like DNA-binding domain superfamily/Winged helix DNA-binding domain"/>
    <property type="match status" value="1"/>
</dbReference>
<dbReference type="Pfam" id="PF03551">
    <property type="entry name" value="PadR"/>
    <property type="match status" value="1"/>
</dbReference>
<evidence type="ECO:0000313" key="3">
    <source>
        <dbReference type="Proteomes" id="UP001484239"/>
    </source>
</evidence>
<reference evidence="2 3" key="1">
    <citation type="submission" date="2024-02" db="EMBL/GenBank/DDBJ databases">
        <title>A novel Gemmatimonadota bacterium.</title>
        <authorList>
            <person name="Du Z.-J."/>
            <person name="Ye Y.-Q."/>
        </authorList>
    </citation>
    <scope>NUCLEOTIDE SEQUENCE [LARGE SCALE GENOMIC DNA]</scope>
    <source>
        <strain evidence="2 3">DH-20</strain>
    </source>
</reference>
<dbReference type="InterPro" id="IPR005149">
    <property type="entry name" value="Tscrpt_reg_PadR_N"/>
</dbReference>
<organism evidence="2 3">
    <name type="scientific">Gaopeijia maritima</name>
    <dbReference type="NCBI Taxonomy" id="3119007"/>
    <lineage>
        <taxon>Bacteria</taxon>
        <taxon>Pseudomonadati</taxon>
        <taxon>Gemmatimonadota</taxon>
        <taxon>Longimicrobiia</taxon>
        <taxon>Gaopeijiales</taxon>
        <taxon>Gaopeijiaceae</taxon>
        <taxon>Gaopeijia</taxon>
    </lineage>
</organism>
<dbReference type="SUPFAM" id="SSF46785">
    <property type="entry name" value="Winged helix' DNA-binding domain"/>
    <property type="match status" value="1"/>
</dbReference>
<dbReference type="PANTHER" id="PTHR33169:SF14">
    <property type="entry name" value="TRANSCRIPTIONAL REGULATOR RV3488"/>
    <property type="match status" value="1"/>
</dbReference>
<dbReference type="InterPro" id="IPR036390">
    <property type="entry name" value="WH_DNA-bd_sf"/>
</dbReference>
<gene>
    <name evidence="2" type="ORF">WI372_01335</name>
</gene>